<evidence type="ECO:0000256" key="1">
    <source>
        <dbReference type="SAM" id="MobiDB-lite"/>
    </source>
</evidence>
<dbReference type="AlphaFoldDB" id="A0A9W7CTG7"/>
<dbReference type="OrthoDB" id="128250at2759"/>
<feature type="compositionally biased region" description="Basic residues" evidence="1">
    <location>
        <begin position="116"/>
        <end position="130"/>
    </location>
</feature>
<name>A0A9W7CTG7_9STRA</name>
<proteinExistence type="predicted"/>
<evidence type="ECO:0000313" key="2">
    <source>
        <dbReference type="EMBL" id="GMF41062.1"/>
    </source>
</evidence>
<gene>
    <name evidence="2" type="ORF">Pfra01_001283900</name>
</gene>
<feature type="region of interest" description="Disordered" evidence="1">
    <location>
        <begin position="99"/>
        <end position="130"/>
    </location>
</feature>
<organism evidence="2 3">
    <name type="scientific">Phytophthora fragariaefolia</name>
    <dbReference type="NCBI Taxonomy" id="1490495"/>
    <lineage>
        <taxon>Eukaryota</taxon>
        <taxon>Sar</taxon>
        <taxon>Stramenopiles</taxon>
        <taxon>Oomycota</taxon>
        <taxon>Peronosporomycetes</taxon>
        <taxon>Peronosporales</taxon>
        <taxon>Peronosporaceae</taxon>
        <taxon>Phytophthora</taxon>
    </lineage>
</organism>
<evidence type="ECO:0000313" key="3">
    <source>
        <dbReference type="Proteomes" id="UP001165121"/>
    </source>
</evidence>
<protein>
    <submittedName>
        <fullName evidence="2">Unnamed protein product</fullName>
    </submittedName>
</protein>
<reference evidence="2" key="1">
    <citation type="submission" date="2023-04" db="EMBL/GenBank/DDBJ databases">
        <title>Phytophthora fragariaefolia NBRC 109709.</title>
        <authorList>
            <person name="Ichikawa N."/>
            <person name="Sato H."/>
            <person name="Tonouchi N."/>
        </authorList>
    </citation>
    <scope>NUCLEOTIDE SEQUENCE</scope>
    <source>
        <strain evidence="2">NBRC 109709</strain>
    </source>
</reference>
<keyword evidence="3" id="KW-1185">Reference proteome</keyword>
<sequence>MENVAQEMIDIGQAWATVPSRHVVPMEGMMEPTSFIPGFSSAVALVDGSGSTTQDGVKRVAMFTNPQGIYNKYSGKWDKPPGHKWNGKYWYGPQNMERKRIARGSRPEQKNSAPRQKVKQQKAKQQKIVV</sequence>
<accession>A0A9W7CTG7</accession>
<dbReference type="EMBL" id="BSXT01001302">
    <property type="protein sequence ID" value="GMF41062.1"/>
    <property type="molecule type" value="Genomic_DNA"/>
</dbReference>
<comment type="caution">
    <text evidence="2">The sequence shown here is derived from an EMBL/GenBank/DDBJ whole genome shotgun (WGS) entry which is preliminary data.</text>
</comment>
<dbReference type="Proteomes" id="UP001165121">
    <property type="component" value="Unassembled WGS sequence"/>
</dbReference>